<comment type="caution">
    <text evidence="7">The sequence shown here is derived from an EMBL/GenBank/DDBJ whole genome shotgun (WGS) entry which is preliminary data.</text>
</comment>
<dbReference type="PANTHER" id="PTHR46577:SF1">
    <property type="entry name" value="HTH-TYPE TRANSCRIPTIONAL REGULATORY PROTEIN GABR"/>
    <property type="match status" value="1"/>
</dbReference>
<dbReference type="GO" id="GO:0030170">
    <property type="term" value="F:pyridoxal phosphate binding"/>
    <property type="evidence" value="ECO:0007669"/>
    <property type="project" value="InterPro"/>
</dbReference>
<evidence type="ECO:0000256" key="2">
    <source>
        <dbReference type="ARBA" id="ARBA00022898"/>
    </source>
</evidence>
<dbReference type="InterPro" id="IPR004839">
    <property type="entry name" value="Aminotransferase_I/II_large"/>
</dbReference>
<accession>A0A8J2YUU3</accession>
<evidence type="ECO:0000256" key="3">
    <source>
        <dbReference type="ARBA" id="ARBA00023015"/>
    </source>
</evidence>
<dbReference type="InterPro" id="IPR051446">
    <property type="entry name" value="HTH_trans_reg/aminotransferase"/>
</dbReference>
<dbReference type="InterPro" id="IPR015424">
    <property type="entry name" value="PyrdxlP-dep_Trfase"/>
</dbReference>
<keyword evidence="2" id="KW-0663">Pyridoxal phosphate</keyword>
<dbReference type="CDD" id="cd00609">
    <property type="entry name" value="AAT_like"/>
    <property type="match status" value="1"/>
</dbReference>
<reference evidence="7" key="1">
    <citation type="journal article" date="2014" name="Int. J. Syst. Evol. Microbiol.">
        <title>Complete genome sequence of Corynebacterium casei LMG S-19264T (=DSM 44701T), isolated from a smear-ripened cheese.</title>
        <authorList>
            <consortium name="US DOE Joint Genome Institute (JGI-PGF)"/>
            <person name="Walter F."/>
            <person name="Albersmeier A."/>
            <person name="Kalinowski J."/>
            <person name="Ruckert C."/>
        </authorList>
    </citation>
    <scope>NUCLEOTIDE SEQUENCE</scope>
    <source>
        <strain evidence="7">CGMCC 1.15725</strain>
    </source>
</reference>
<keyword evidence="5" id="KW-0804">Transcription</keyword>
<dbReference type="Gene3D" id="3.90.1150.10">
    <property type="entry name" value="Aspartate Aminotransferase, domain 1"/>
    <property type="match status" value="1"/>
</dbReference>
<dbReference type="GO" id="GO:0003700">
    <property type="term" value="F:DNA-binding transcription factor activity"/>
    <property type="evidence" value="ECO:0007669"/>
    <property type="project" value="InterPro"/>
</dbReference>
<dbReference type="InterPro" id="IPR036388">
    <property type="entry name" value="WH-like_DNA-bd_sf"/>
</dbReference>
<dbReference type="Proteomes" id="UP000646365">
    <property type="component" value="Unassembled WGS sequence"/>
</dbReference>
<dbReference type="PANTHER" id="PTHR46577">
    <property type="entry name" value="HTH-TYPE TRANSCRIPTIONAL REGULATORY PROTEIN GABR"/>
    <property type="match status" value="1"/>
</dbReference>
<dbReference type="Pfam" id="PF00155">
    <property type="entry name" value="Aminotran_1_2"/>
    <property type="match status" value="1"/>
</dbReference>
<dbReference type="InterPro" id="IPR000524">
    <property type="entry name" value="Tscrpt_reg_HTH_GntR"/>
</dbReference>
<dbReference type="CDD" id="cd07377">
    <property type="entry name" value="WHTH_GntR"/>
    <property type="match status" value="1"/>
</dbReference>
<evidence type="ECO:0000256" key="4">
    <source>
        <dbReference type="ARBA" id="ARBA00023125"/>
    </source>
</evidence>
<evidence type="ECO:0000256" key="1">
    <source>
        <dbReference type="ARBA" id="ARBA00005384"/>
    </source>
</evidence>
<dbReference type="SUPFAM" id="SSF53383">
    <property type="entry name" value="PLP-dependent transferases"/>
    <property type="match status" value="1"/>
</dbReference>
<evidence type="ECO:0000259" key="6">
    <source>
        <dbReference type="PROSITE" id="PS50949"/>
    </source>
</evidence>
<dbReference type="InterPro" id="IPR015422">
    <property type="entry name" value="PyrdxlP-dep_Trfase_small"/>
</dbReference>
<dbReference type="RefSeq" id="WP_229743729.1">
    <property type="nucleotide sequence ID" value="NZ_BMJQ01000007.1"/>
</dbReference>
<dbReference type="Pfam" id="PF00392">
    <property type="entry name" value="GntR"/>
    <property type="match status" value="1"/>
</dbReference>
<comment type="similarity">
    <text evidence="1">In the C-terminal section; belongs to the class-I pyridoxal-phosphate-dependent aminotransferase family.</text>
</comment>
<gene>
    <name evidence="7" type="ORF">GCM10011611_28840</name>
</gene>
<name>A0A8J2YUU3_9PROT</name>
<protein>
    <submittedName>
        <fullName evidence="7">Transcriptional regulator</fullName>
    </submittedName>
</protein>
<reference evidence="7" key="2">
    <citation type="submission" date="2020-09" db="EMBL/GenBank/DDBJ databases">
        <authorList>
            <person name="Sun Q."/>
            <person name="Zhou Y."/>
        </authorList>
    </citation>
    <scope>NUCLEOTIDE SEQUENCE</scope>
    <source>
        <strain evidence="7">CGMCC 1.15725</strain>
    </source>
</reference>
<dbReference type="SUPFAM" id="SSF46785">
    <property type="entry name" value="Winged helix' DNA-binding domain"/>
    <property type="match status" value="1"/>
</dbReference>
<evidence type="ECO:0000313" key="7">
    <source>
        <dbReference type="EMBL" id="GGF20983.1"/>
    </source>
</evidence>
<evidence type="ECO:0000256" key="5">
    <source>
        <dbReference type="ARBA" id="ARBA00023163"/>
    </source>
</evidence>
<organism evidence="7 8">
    <name type="scientific">Aliidongia dinghuensis</name>
    <dbReference type="NCBI Taxonomy" id="1867774"/>
    <lineage>
        <taxon>Bacteria</taxon>
        <taxon>Pseudomonadati</taxon>
        <taxon>Pseudomonadota</taxon>
        <taxon>Alphaproteobacteria</taxon>
        <taxon>Rhodospirillales</taxon>
        <taxon>Dongiaceae</taxon>
        <taxon>Aliidongia</taxon>
    </lineage>
</organism>
<dbReference type="SMART" id="SM00345">
    <property type="entry name" value="HTH_GNTR"/>
    <property type="match status" value="1"/>
</dbReference>
<keyword evidence="8" id="KW-1185">Reference proteome</keyword>
<dbReference type="Gene3D" id="1.10.10.10">
    <property type="entry name" value="Winged helix-like DNA-binding domain superfamily/Winged helix DNA-binding domain"/>
    <property type="match status" value="1"/>
</dbReference>
<feature type="domain" description="HTH gntR-type" evidence="6">
    <location>
        <begin position="19"/>
        <end position="87"/>
    </location>
</feature>
<keyword evidence="3" id="KW-0805">Transcription regulation</keyword>
<dbReference type="Gene3D" id="3.40.640.10">
    <property type="entry name" value="Type I PLP-dependent aspartate aminotransferase-like (Major domain)"/>
    <property type="match status" value="1"/>
</dbReference>
<sequence length="469" mass="51026">MDTEPSSFLASLRFAPDEQPIYRQLVDAIAERIANGELLAGERLPPQREIARALNINLTTVTRALSVLQQRGLVEGRPGRGTVVAAKRGGEEQSFRSAPTDESGLIDLSVNRPATSAYPEALAKILPRLPRDKRFPTLQDYQTPEGPLWARSAAAAWLAPIAGDGDPGRVLLTDGAQHALACVLAAVTQPGDLMLADAITYQGMKALCQSRGVELRGLPMDRQGMLPDAFEHACAHGRPRAVFLVPSLHNPTTVTLPLERREAIIKTARQHNVLIIEDDVYGPLLDERLPSFATLEPELTIHVSGFSKCVAPGLRMGFLASPRALMMKIAAALRTDCWCISPLSALVGTLLLEEGLIDDLITQQKDELRLRQELVRTVLGRFDVQTHDTSTHAWLHLPEPWRGPLFVRVSHREGVGVLGGDAFAVGRQAVPDAVRINVAAARSREDLRRGLEILAGLMGSGQLHLNDVA</sequence>
<dbReference type="InterPro" id="IPR015421">
    <property type="entry name" value="PyrdxlP-dep_Trfase_major"/>
</dbReference>
<dbReference type="GO" id="GO:0003677">
    <property type="term" value="F:DNA binding"/>
    <property type="evidence" value="ECO:0007669"/>
    <property type="project" value="UniProtKB-KW"/>
</dbReference>
<keyword evidence="4" id="KW-0238">DNA-binding</keyword>
<dbReference type="EMBL" id="BMJQ01000007">
    <property type="protein sequence ID" value="GGF20983.1"/>
    <property type="molecule type" value="Genomic_DNA"/>
</dbReference>
<dbReference type="AlphaFoldDB" id="A0A8J2YUU3"/>
<proteinExistence type="inferred from homology"/>
<evidence type="ECO:0000313" key="8">
    <source>
        <dbReference type="Proteomes" id="UP000646365"/>
    </source>
</evidence>
<dbReference type="PROSITE" id="PS50949">
    <property type="entry name" value="HTH_GNTR"/>
    <property type="match status" value="1"/>
</dbReference>
<dbReference type="InterPro" id="IPR036390">
    <property type="entry name" value="WH_DNA-bd_sf"/>
</dbReference>